<evidence type="ECO:0000256" key="1">
    <source>
        <dbReference type="ARBA" id="ARBA00012494"/>
    </source>
</evidence>
<dbReference type="GO" id="GO:0003968">
    <property type="term" value="F:RNA-directed RNA polymerase activity"/>
    <property type="evidence" value="ECO:0007669"/>
    <property type="project" value="UniProtKB-KW"/>
</dbReference>
<feature type="binding site" evidence="9">
    <location>
        <position position="329"/>
    </location>
    <ligand>
        <name>Mg(2+)</name>
        <dbReference type="ChEBI" id="CHEBI:18420"/>
        <label>2</label>
    </ligand>
</feature>
<reference evidence="11" key="1">
    <citation type="submission" date="2020-09" db="EMBL/GenBank/DDBJ databases">
        <title>Leviviricetes taxonomy.</title>
        <authorList>
            <person name="Stockdale S.R."/>
            <person name="Callanan J."/>
            <person name="Adriaenssens E.M."/>
            <person name="Kuhn J.H."/>
            <person name="Rumnieks J."/>
            <person name="Shkoporov A."/>
            <person name="Draper L.A."/>
            <person name="Ross P."/>
            <person name="Hill C."/>
        </authorList>
    </citation>
    <scope>NUCLEOTIDE SEQUENCE</scope>
</reference>
<feature type="binding site" evidence="9">
    <location>
        <position position="417"/>
    </location>
    <ligand>
        <name>Mg(2+)</name>
        <dbReference type="ChEBI" id="CHEBI:18420"/>
        <label>2</label>
    </ligand>
</feature>
<dbReference type="GO" id="GO:0039694">
    <property type="term" value="P:viral RNA genome replication"/>
    <property type="evidence" value="ECO:0007669"/>
    <property type="project" value="InterPro"/>
</dbReference>
<evidence type="ECO:0000313" key="11">
    <source>
        <dbReference type="EMBL" id="DAD52270.1"/>
    </source>
</evidence>
<feature type="domain" description="RdRp catalytic" evidence="10">
    <location>
        <begin position="314"/>
        <end position="448"/>
    </location>
</feature>
<keyword evidence="9" id="KW-0460">Magnesium</keyword>
<accession>A0A8S5L3B5</accession>
<evidence type="ECO:0000256" key="4">
    <source>
        <dbReference type="ARBA" id="ARBA00022695"/>
    </source>
</evidence>
<comment type="cofactor">
    <cofactor evidence="9">
        <name>Mg(2+)</name>
        <dbReference type="ChEBI" id="CHEBI:18420"/>
    </cofactor>
    <text evidence="9">Binds 2 Mg(2+) per subunit.</text>
</comment>
<evidence type="ECO:0000256" key="7">
    <source>
        <dbReference type="ARBA" id="ARBA00030248"/>
    </source>
</evidence>
<sequence>MSIRLDQELCFWTDVLTSLRRTPAYRENTRLTDRDNETVCQVIVLNVLVLKDIAQEAGCRRNSNLKRWCITTHQLPIQTFDNMQKDILAFLRNYEGGNTYDDFKHHLSAYGPSLLGAFVAPVRDYLEEFLKVPSSSPFSVLNQFFSFMGRTSLIDVNFQDKMLADYYANEERLQSLNVPPEIISSLNLILRRWLQSFKVNDLHPKHGPGSTAELPRTTPHKKFAEFRFDQKLDYLTKEIDPLLTLPFTPPKGLERCAKVVFVKKNLSTMRTICKEPAVLMYYQQAAWDLIEKYVDRHPFLRQRIRFSDQTYNRELARYGSLTGEYATIDLSAASDSVSWDLVKGIFKGTSYYKLCLLTRSVSVKLPDGQVIAIKKFAPMGSALCFPTECLVFLAICEYAAQLEGVRKPMSYSVYGDDIIIRRELVPRLLEILSATGFLVNSSKSFFSGRFRESCGGEYYEGVDVTPIRIPRKFEGRKLSVHTPGLFRLTIDLCNQLKERKMRLARSLLIKNFSSLPVTLQPIFDDGTRGIASEQPTNFHLRKLYLRDYQAWYSVHGVDLSRSSPYRTDDEISLFIWHQSAATRSYRLGLFPDPSDTIVVQSERPIYKLKTSRSSFLSEEPTIDPRKDRVNLSDSRESALDESLLLEIE</sequence>
<dbReference type="SUPFAM" id="SSF56672">
    <property type="entry name" value="DNA/RNA polymerases"/>
    <property type="match status" value="1"/>
</dbReference>
<keyword evidence="3" id="KW-0808">Transferase</keyword>
<dbReference type="InterPro" id="IPR005093">
    <property type="entry name" value="RNArep_beta"/>
</dbReference>
<dbReference type="EMBL" id="BK014053">
    <property type="protein sequence ID" value="DAD52270.1"/>
    <property type="molecule type" value="Genomic_RNA"/>
</dbReference>
<keyword evidence="2 11" id="KW-0696">RNA-directed RNA polymerase</keyword>
<evidence type="ECO:0000256" key="6">
    <source>
        <dbReference type="ARBA" id="ARBA00022953"/>
    </source>
</evidence>
<dbReference type="GO" id="GO:0000166">
    <property type="term" value="F:nucleotide binding"/>
    <property type="evidence" value="ECO:0007669"/>
    <property type="project" value="UniProtKB-KW"/>
</dbReference>
<evidence type="ECO:0000256" key="2">
    <source>
        <dbReference type="ARBA" id="ARBA00022484"/>
    </source>
</evidence>
<feature type="binding site" evidence="9">
    <location>
        <position position="416"/>
    </location>
    <ligand>
        <name>Mg(2+)</name>
        <dbReference type="ChEBI" id="CHEBI:18420"/>
        <label>2</label>
    </ligand>
</feature>
<keyword evidence="6" id="KW-0693">Viral RNA replication</keyword>
<keyword evidence="12" id="KW-1185">Reference proteome</keyword>
<keyword evidence="4" id="KW-0548">Nucleotidyltransferase</keyword>
<evidence type="ECO:0000256" key="9">
    <source>
        <dbReference type="PIRSR" id="PIRSR605093-1"/>
    </source>
</evidence>
<dbReference type="GO" id="GO:0046872">
    <property type="term" value="F:metal ion binding"/>
    <property type="evidence" value="ECO:0007669"/>
    <property type="project" value="UniProtKB-KW"/>
</dbReference>
<evidence type="ECO:0000256" key="8">
    <source>
        <dbReference type="ARBA" id="ARBA00048744"/>
    </source>
</evidence>
<name>A0A8S5L3B5_9VIRU</name>
<dbReference type="Proteomes" id="UP000677584">
    <property type="component" value="Segment"/>
</dbReference>
<organism evidence="11 12">
    <name type="scientific">ssRNA phage SRR6960799_2</name>
    <dbReference type="NCBI Taxonomy" id="2786576"/>
    <lineage>
        <taxon>Viruses</taxon>
        <taxon>Riboviria</taxon>
        <taxon>Orthornavirae</taxon>
        <taxon>Lenarviricota</taxon>
        <taxon>Leviviricetes</taxon>
        <taxon>Timlovirales</taxon>
        <taxon>Blumeviridae</taxon>
        <taxon>Kahraivirus</taxon>
        <taxon>Kahraivirus borboradaptatum</taxon>
    </lineage>
</organism>
<evidence type="ECO:0000256" key="5">
    <source>
        <dbReference type="ARBA" id="ARBA00022741"/>
    </source>
</evidence>
<dbReference type="RefSeq" id="YP_010770172.1">
    <property type="nucleotide sequence ID" value="NC_074185.1"/>
</dbReference>
<comment type="catalytic activity">
    <reaction evidence="8">
        <text>RNA(n) + a ribonucleoside 5'-triphosphate = RNA(n+1) + diphosphate</text>
        <dbReference type="Rhea" id="RHEA:21248"/>
        <dbReference type="Rhea" id="RHEA-COMP:14527"/>
        <dbReference type="Rhea" id="RHEA-COMP:17342"/>
        <dbReference type="ChEBI" id="CHEBI:33019"/>
        <dbReference type="ChEBI" id="CHEBI:61557"/>
        <dbReference type="ChEBI" id="CHEBI:140395"/>
        <dbReference type="EC" id="2.7.7.48"/>
    </reaction>
</comment>
<proteinExistence type="predicted"/>
<protein>
    <recommendedName>
        <fullName evidence="1">RNA-directed RNA polymerase</fullName>
        <ecNumber evidence="1">2.7.7.48</ecNumber>
    </recommendedName>
    <alternativeName>
        <fullName evidence="7">RNA replicase beta chain</fullName>
    </alternativeName>
</protein>
<dbReference type="InterPro" id="IPR043502">
    <property type="entry name" value="DNA/RNA_pol_sf"/>
</dbReference>
<dbReference type="Pfam" id="PF03431">
    <property type="entry name" value="RNA_replicase_B"/>
    <property type="match status" value="1"/>
</dbReference>
<evidence type="ECO:0000256" key="3">
    <source>
        <dbReference type="ARBA" id="ARBA00022679"/>
    </source>
</evidence>
<evidence type="ECO:0000259" key="10">
    <source>
        <dbReference type="PROSITE" id="PS50522"/>
    </source>
</evidence>
<keyword evidence="9" id="KW-0479">Metal-binding</keyword>
<dbReference type="InterPro" id="IPR007096">
    <property type="entry name" value="RNA-dir_Rpol_cat_phage"/>
</dbReference>
<dbReference type="PROSITE" id="PS50522">
    <property type="entry name" value="RDRP_PHAGE"/>
    <property type="match status" value="1"/>
</dbReference>
<dbReference type="GeneID" id="80399405"/>
<gene>
    <name evidence="11" type="primary">SRR6960799_2_4</name>
</gene>
<evidence type="ECO:0000313" key="12">
    <source>
        <dbReference type="Proteomes" id="UP000677584"/>
    </source>
</evidence>
<keyword evidence="5" id="KW-0547">Nucleotide-binding</keyword>
<dbReference type="EC" id="2.7.7.48" evidence="1"/>
<dbReference type="KEGG" id="vg:80399405"/>